<evidence type="ECO:0000256" key="6">
    <source>
        <dbReference type="ARBA" id="ARBA00022600"/>
    </source>
</evidence>
<evidence type="ECO:0000256" key="8">
    <source>
        <dbReference type="ARBA" id="ARBA00022741"/>
    </source>
</evidence>
<dbReference type="Proteomes" id="UP001157160">
    <property type="component" value="Unassembled WGS sequence"/>
</dbReference>
<keyword evidence="11" id="KW-0320">Glycogen biosynthesis</keyword>
<evidence type="ECO:0000256" key="14">
    <source>
        <dbReference type="ARBA" id="ARBA00049067"/>
    </source>
</evidence>
<dbReference type="AlphaFoldDB" id="A0AA37X9K7"/>
<evidence type="ECO:0000256" key="5">
    <source>
        <dbReference type="ARBA" id="ARBA00013882"/>
    </source>
</evidence>
<dbReference type="RefSeq" id="WP_284232037.1">
    <property type="nucleotide sequence ID" value="NZ_BSUL01000001.1"/>
</dbReference>
<comment type="similarity">
    <text evidence="2">Belongs to the aminoglycoside phosphotransferase family.</text>
</comment>
<dbReference type="GO" id="GO:0016301">
    <property type="term" value="F:kinase activity"/>
    <property type="evidence" value="ECO:0007669"/>
    <property type="project" value="UniProtKB-KW"/>
</dbReference>
<keyword evidence="10" id="KW-0067">ATP-binding</keyword>
<evidence type="ECO:0000313" key="17">
    <source>
        <dbReference type="Proteomes" id="UP001157160"/>
    </source>
</evidence>
<keyword evidence="6" id="KW-0321">Glycogen metabolism</keyword>
<evidence type="ECO:0000256" key="11">
    <source>
        <dbReference type="ARBA" id="ARBA00023056"/>
    </source>
</evidence>
<dbReference type="GO" id="GO:0005978">
    <property type="term" value="P:glycogen biosynthetic process"/>
    <property type="evidence" value="ECO:0007669"/>
    <property type="project" value="UniProtKB-KW"/>
</dbReference>
<dbReference type="EMBL" id="BSUL01000001">
    <property type="protein sequence ID" value="GMA28664.1"/>
    <property type="molecule type" value="Genomic_DNA"/>
</dbReference>
<evidence type="ECO:0000256" key="13">
    <source>
        <dbReference type="ARBA" id="ARBA00031251"/>
    </source>
</evidence>
<comment type="subunit">
    <text evidence="3">Monomer.</text>
</comment>
<feature type="domain" description="Maltokinase N-terminal cap" evidence="15">
    <location>
        <begin position="10"/>
        <end position="88"/>
    </location>
</feature>
<comment type="pathway">
    <text evidence="1">Glycan biosynthesis; glycogen biosynthesis.</text>
</comment>
<evidence type="ECO:0000259" key="15">
    <source>
        <dbReference type="Pfam" id="PF18085"/>
    </source>
</evidence>
<reference evidence="16 17" key="1">
    <citation type="journal article" date="2014" name="Int. J. Syst. Evol. Microbiol.">
        <title>Complete genome sequence of Corynebacterium casei LMG S-19264T (=DSM 44701T), isolated from a smear-ripened cheese.</title>
        <authorList>
            <consortium name="US DOE Joint Genome Institute (JGI-PGF)"/>
            <person name="Walter F."/>
            <person name="Albersmeier A."/>
            <person name="Kalinowski J."/>
            <person name="Ruckert C."/>
        </authorList>
    </citation>
    <scope>NUCLEOTIDE SEQUENCE [LARGE SCALE GENOMIC DNA]</scope>
    <source>
        <strain evidence="16 17">NBRC 112289</strain>
    </source>
</reference>
<evidence type="ECO:0000256" key="9">
    <source>
        <dbReference type="ARBA" id="ARBA00022777"/>
    </source>
</evidence>
<dbReference type="InterPro" id="IPR011009">
    <property type="entry name" value="Kinase-like_dom_sf"/>
</dbReference>
<name>A0AA37X9K7_9MICO</name>
<comment type="catalytic activity">
    <reaction evidence="14">
        <text>D-maltose + ATP = alpha-maltose 1-phosphate + ADP + H(+)</text>
        <dbReference type="Rhea" id="RHEA:31915"/>
        <dbReference type="ChEBI" id="CHEBI:15378"/>
        <dbReference type="ChEBI" id="CHEBI:17306"/>
        <dbReference type="ChEBI" id="CHEBI:30616"/>
        <dbReference type="ChEBI" id="CHEBI:63576"/>
        <dbReference type="ChEBI" id="CHEBI:456216"/>
        <dbReference type="EC" id="2.7.1.175"/>
    </reaction>
</comment>
<keyword evidence="9" id="KW-0418">Kinase</keyword>
<keyword evidence="7" id="KW-0808">Transferase</keyword>
<comment type="caution">
    <text evidence="16">The sequence shown here is derived from an EMBL/GenBank/DDBJ whole genome shotgun (WGS) entry which is preliminary data.</text>
</comment>
<keyword evidence="8" id="KW-0547">Nucleotide-binding</keyword>
<gene>
    <name evidence="16" type="ORF">GCM10025874_19170</name>
</gene>
<dbReference type="InterPro" id="IPR040999">
    <property type="entry name" value="Mak_N_cap"/>
</dbReference>
<evidence type="ECO:0000256" key="12">
    <source>
        <dbReference type="ARBA" id="ARBA00023277"/>
    </source>
</evidence>
<dbReference type="Pfam" id="PF18085">
    <property type="entry name" value="Mak_N_cap"/>
    <property type="match status" value="1"/>
</dbReference>
<evidence type="ECO:0000256" key="7">
    <source>
        <dbReference type="ARBA" id="ARBA00022679"/>
    </source>
</evidence>
<dbReference type="SUPFAM" id="SSF56112">
    <property type="entry name" value="Protein kinase-like (PK-like)"/>
    <property type="match status" value="1"/>
</dbReference>
<sequence length="439" mass="46872">MTLLETLAAWLPEQRWYATKGLAPQLRILASTALPASDPDAEVTVQLLLDEAHASPVLYQVPIVARAAEGAAAIGEVDGRWLHDGPHDPAFVEALLAVMGGAQTVDGDGLSLEGRRLSEPGRVLRSRVLSGEQSNTSVVVEVEGGPVPTLITKVFRVLHHGENPDVTTQSALTAAGSHRVPASFCSLSGTWPDAGRECGTATGHLAFTQQFLPGLQDAWAVAVDAAGRGEDFTEPARELGAAVAEVHRTLASALPTAEATEADTAAQLASLRRRLDIAVREVPQLEAVAPRIAALYDRLDGVRWPTLQRIHGDLHLGQTVRAPGLGWVLLDFEGEPLRPMPERSRPDLALRDIAGMLRSFDYVAGALAQQDPPIDASAWTADARAAFLDGYGGVLEGDRALLDAFEVDKAVYEAIYEVRNRPGWLGIPLGAIDRLVARV</sequence>
<proteinExistence type="inferred from homology"/>
<evidence type="ECO:0000313" key="16">
    <source>
        <dbReference type="EMBL" id="GMA28664.1"/>
    </source>
</evidence>
<evidence type="ECO:0000256" key="2">
    <source>
        <dbReference type="ARBA" id="ARBA00006219"/>
    </source>
</evidence>
<protein>
    <recommendedName>
        <fullName evidence="5">Maltokinase</fullName>
        <ecNumber evidence="4">2.7.1.175</ecNumber>
    </recommendedName>
    <alternativeName>
        <fullName evidence="13">Maltose-1-phosphate synthase</fullName>
    </alternativeName>
</protein>
<accession>A0AA37X9K7</accession>
<evidence type="ECO:0000256" key="4">
    <source>
        <dbReference type="ARBA" id="ARBA00011962"/>
    </source>
</evidence>
<keyword evidence="12" id="KW-0119">Carbohydrate metabolism</keyword>
<organism evidence="16 17">
    <name type="scientific">Arenivirga flava</name>
    <dbReference type="NCBI Taxonomy" id="1930060"/>
    <lineage>
        <taxon>Bacteria</taxon>
        <taxon>Bacillati</taxon>
        <taxon>Actinomycetota</taxon>
        <taxon>Actinomycetes</taxon>
        <taxon>Micrococcales</taxon>
        <taxon>Microbacteriaceae</taxon>
        <taxon>Arenivirga</taxon>
    </lineage>
</organism>
<dbReference type="GO" id="GO:0005524">
    <property type="term" value="F:ATP binding"/>
    <property type="evidence" value="ECO:0007669"/>
    <property type="project" value="UniProtKB-KW"/>
</dbReference>
<keyword evidence="17" id="KW-1185">Reference proteome</keyword>
<evidence type="ECO:0000256" key="1">
    <source>
        <dbReference type="ARBA" id="ARBA00004964"/>
    </source>
</evidence>
<evidence type="ECO:0000256" key="3">
    <source>
        <dbReference type="ARBA" id="ARBA00011245"/>
    </source>
</evidence>
<dbReference type="Gene3D" id="3.90.1200.10">
    <property type="match status" value="1"/>
</dbReference>
<evidence type="ECO:0000256" key="10">
    <source>
        <dbReference type="ARBA" id="ARBA00022840"/>
    </source>
</evidence>
<dbReference type="EC" id="2.7.1.175" evidence="4"/>